<dbReference type="PANTHER" id="PTHR11439:SF470">
    <property type="entry name" value="CYSTEINE-RICH RLK (RECEPTOR-LIKE PROTEIN KINASE) 8"/>
    <property type="match status" value="1"/>
</dbReference>
<proteinExistence type="predicted"/>
<dbReference type="CDD" id="cd09272">
    <property type="entry name" value="RNase_HI_RT_Ty1"/>
    <property type="match status" value="1"/>
</dbReference>
<organism evidence="1 2">
    <name type="scientific">Platanthera zijinensis</name>
    <dbReference type="NCBI Taxonomy" id="2320716"/>
    <lineage>
        <taxon>Eukaryota</taxon>
        <taxon>Viridiplantae</taxon>
        <taxon>Streptophyta</taxon>
        <taxon>Embryophyta</taxon>
        <taxon>Tracheophyta</taxon>
        <taxon>Spermatophyta</taxon>
        <taxon>Magnoliopsida</taxon>
        <taxon>Liliopsida</taxon>
        <taxon>Asparagales</taxon>
        <taxon>Orchidaceae</taxon>
        <taxon>Orchidoideae</taxon>
        <taxon>Orchideae</taxon>
        <taxon>Orchidinae</taxon>
        <taxon>Platanthera</taxon>
    </lineage>
</organism>
<dbReference type="AlphaFoldDB" id="A0AAP0GET5"/>
<keyword evidence="2" id="KW-1185">Reference proteome</keyword>
<dbReference type="Proteomes" id="UP001418222">
    <property type="component" value="Unassembled WGS sequence"/>
</dbReference>
<name>A0AAP0GET5_9ASPA</name>
<dbReference type="PANTHER" id="PTHR11439">
    <property type="entry name" value="GAG-POL-RELATED RETROTRANSPOSON"/>
    <property type="match status" value="1"/>
</dbReference>
<protein>
    <submittedName>
        <fullName evidence="1">Uncharacterized protein</fullName>
    </submittedName>
</protein>
<evidence type="ECO:0000313" key="1">
    <source>
        <dbReference type="EMBL" id="KAK8954922.1"/>
    </source>
</evidence>
<gene>
    <name evidence="1" type="ORF">KSP39_PZI002204</name>
</gene>
<sequence>MTRKSISGFYIKLGGSLISWKTKKQNTVSKSSVESGYLVMANVCCELTWAINLLADLQVLTAVAAATLKQRPISKGSVEEDSPMAEMNSRRIEGARREATSAKTVNDVSLSSRWLLRRLCRHRQPRRLRL</sequence>
<reference evidence="1 2" key="1">
    <citation type="journal article" date="2022" name="Nat. Plants">
        <title>Genomes of leafy and leafless Platanthera orchids illuminate the evolution of mycoheterotrophy.</title>
        <authorList>
            <person name="Li M.H."/>
            <person name="Liu K.W."/>
            <person name="Li Z."/>
            <person name="Lu H.C."/>
            <person name="Ye Q.L."/>
            <person name="Zhang D."/>
            <person name="Wang J.Y."/>
            <person name="Li Y.F."/>
            <person name="Zhong Z.M."/>
            <person name="Liu X."/>
            <person name="Yu X."/>
            <person name="Liu D.K."/>
            <person name="Tu X.D."/>
            <person name="Liu B."/>
            <person name="Hao Y."/>
            <person name="Liao X.Y."/>
            <person name="Jiang Y.T."/>
            <person name="Sun W.H."/>
            <person name="Chen J."/>
            <person name="Chen Y.Q."/>
            <person name="Ai Y."/>
            <person name="Zhai J.W."/>
            <person name="Wu S.S."/>
            <person name="Zhou Z."/>
            <person name="Hsiao Y.Y."/>
            <person name="Wu W.L."/>
            <person name="Chen Y.Y."/>
            <person name="Lin Y.F."/>
            <person name="Hsu J.L."/>
            <person name="Li C.Y."/>
            <person name="Wang Z.W."/>
            <person name="Zhao X."/>
            <person name="Zhong W.Y."/>
            <person name="Ma X.K."/>
            <person name="Ma L."/>
            <person name="Huang J."/>
            <person name="Chen G.Z."/>
            <person name="Huang M.Z."/>
            <person name="Huang L."/>
            <person name="Peng D.H."/>
            <person name="Luo Y.B."/>
            <person name="Zou S.Q."/>
            <person name="Chen S.P."/>
            <person name="Lan S."/>
            <person name="Tsai W.C."/>
            <person name="Van de Peer Y."/>
            <person name="Liu Z.J."/>
        </authorList>
    </citation>
    <scope>NUCLEOTIDE SEQUENCE [LARGE SCALE GENOMIC DNA]</scope>
    <source>
        <strain evidence="1">Lor287</strain>
    </source>
</reference>
<dbReference type="EMBL" id="JBBWWQ010000002">
    <property type="protein sequence ID" value="KAK8954922.1"/>
    <property type="molecule type" value="Genomic_DNA"/>
</dbReference>
<accession>A0AAP0GET5</accession>
<evidence type="ECO:0000313" key="2">
    <source>
        <dbReference type="Proteomes" id="UP001418222"/>
    </source>
</evidence>
<comment type="caution">
    <text evidence="1">The sequence shown here is derived from an EMBL/GenBank/DDBJ whole genome shotgun (WGS) entry which is preliminary data.</text>
</comment>